<name>A0ACC0VED3_9HYPO</name>
<keyword evidence="2" id="KW-1185">Reference proteome</keyword>
<accession>A0ACC0VED3</accession>
<sequence>MANMESSTTIQDLEDELTLQMVMLRSIEDEDFEGVEEEREQHRIKIAEIKSTISNMKKKEKKPVRSAGNEPHVSETHAPPPSQSTPQRSIAAASDNGYYHGSMRPVGEGARPHSGSQFLPSRKRVRTDSRSTDLHKSRRMSSIHDGTHSSPSQRGAPSHSQNIDIIDLTGDDDNIANAVVRHIKAEDRRIREEPDRRMARRPFVAASPSPASSTLPPQANDAFSRLMTTQQMNAAPRHAQVPQQAVQYAPPPTYPALQMPGAFPVQGDFTPSADSFQPQFTAHNSYVPQLQQPSDTLTLAYYNSTIPRMGGHVVQGNHTPSYLPPRPPMGSAQNPYDLSRASYARQNPGGTSGPGGLSSIISRTNRFDFANGLDDQGLPLPEHLANFMHNAAFDSRISDQELRDLLDTITPDMEIPLEERSATVPGLAPNLYHHQELALKWMTRLEEGKNKGGILADDMGLGKTISTLSLMLTRQATSRPKTNLIIGPVALARQWEDELQRKTKTSHRLSVFIYHKKKATTSDLLMYDVVITTYNTVAREYQKYIKFTRENADRTIDYNERSVATRFPLFNPNMATFHRIILDEAQCIKNKRTQTAQACHALYATYRWCLTGTPMMNSVEELFSLVQFLRIKPYSDWTQFNQAFGALYGKRKGGTEQPMQRLRALLKAIMLRRKKNSEIDGKPILVLPKKTEEIRYAELSNDERDFYSQLEKRSQVIFNKYLRDGSIGKNYSCILVLLLRMRQACCHPHLNLDVDDGASPVTNEDMVELVQSLDKSIVARIRDHEAFECPICYDAVPSPTFFVPCGHDSCKDCISRLVDNAATMSLQRGDENNRDAAKCPVCRGPFDPAKCFSYETFKQVHMPEMIQKEEDVKAESMDSDESATEYETDIDDDGDDEVDDKGNLKDFIVPDSEDENRKLKLTKKKKMKKKAEKTKKYSEKEDEAEASQVKPSMLKGLRANAGKNREANKKYWAYLRKTWLPSSKVNECMKLLEEINATGEKTIVFSQWTLLLDLLEVAMQKSELSAPKRYSGDMSATDRNCAAMAFRDRRDVKVLLVSLRAGNAGLNLTSASRVIIMDPFWNPYIEMQAIDRAYRIGQQREVKVYRILTKETVEDRIIELQEKKKEVIESALDEAESRKIGRLGTRELRFLFNGTADD</sequence>
<evidence type="ECO:0000313" key="2">
    <source>
        <dbReference type="Proteomes" id="UP001163324"/>
    </source>
</evidence>
<organism evidence="1 2">
    <name type="scientific">Trichothecium roseum</name>
    <dbReference type="NCBI Taxonomy" id="47278"/>
    <lineage>
        <taxon>Eukaryota</taxon>
        <taxon>Fungi</taxon>
        <taxon>Dikarya</taxon>
        <taxon>Ascomycota</taxon>
        <taxon>Pezizomycotina</taxon>
        <taxon>Sordariomycetes</taxon>
        <taxon>Hypocreomycetidae</taxon>
        <taxon>Hypocreales</taxon>
        <taxon>Hypocreales incertae sedis</taxon>
        <taxon>Trichothecium</taxon>
    </lineage>
</organism>
<evidence type="ECO:0000313" key="1">
    <source>
        <dbReference type="EMBL" id="KAI9904236.1"/>
    </source>
</evidence>
<comment type="caution">
    <text evidence="1">The sequence shown here is derived from an EMBL/GenBank/DDBJ whole genome shotgun (WGS) entry which is preliminary data.</text>
</comment>
<dbReference type="EMBL" id="CM047940">
    <property type="protein sequence ID" value="KAI9904236.1"/>
    <property type="molecule type" value="Genomic_DNA"/>
</dbReference>
<dbReference type="Proteomes" id="UP001163324">
    <property type="component" value="Chromosome 1"/>
</dbReference>
<protein>
    <submittedName>
        <fullName evidence="1">Uncharacterized protein</fullName>
    </submittedName>
</protein>
<reference evidence="1" key="1">
    <citation type="submission" date="2022-10" db="EMBL/GenBank/DDBJ databases">
        <title>Complete Genome of Trichothecium roseum strain YXFP-22015, a Plant Pathogen Isolated from Citrus.</title>
        <authorList>
            <person name="Wang Y."/>
            <person name="Zhu L."/>
        </authorList>
    </citation>
    <scope>NUCLEOTIDE SEQUENCE</scope>
    <source>
        <strain evidence="1">YXFP-22015</strain>
    </source>
</reference>
<proteinExistence type="predicted"/>
<gene>
    <name evidence="1" type="ORF">N3K66_000765</name>
</gene>